<dbReference type="Gene3D" id="2.40.50.1020">
    <property type="entry name" value="LytTr DNA-binding domain"/>
    <property type="match status" value="1"/>
</dbReference>
<evidence type="ECO:0000256" key="1">
    <source>
        <dbReference type="PROSITE-ProRule" id="PRU00169"/>
    </source>
</evidence>
<sequence length="229" mass="27161">MNIAIVDDQKEYRELIVQRLSKISEFEINTYSFEDTSSLKCSKVLFNLIILDIDLIDENGLDFAKNNLTENIVFMTSYDFYMKKAFGKNVYAFIEKSDSEEIFLETIKSIIKQIFEEKTMSVKSDKGVVDIFIKDIIYLQYIRRKTICIKLEKNDYIITGYGIQELSKKLEDMFIFCDRDILINKHRIIGIDNNNLYLRDLDYTLKISARRLKEVKNVYFLEKKHEIII</sequence>
<dbReference type="PANTHER" id="PTHR37299:SF1">
    <property type="entry name" value="STAGE 0 SPORULATION PROTEIN A HOMOLOG"/>
    <property type="match status" value="1"/>
</dbReference>
<dbReference type="InterPro" id="IPR007492">
    <property type="entry name" value="LytTR_DNA-bd_dom"/>
</dbReference>
<comment type="caution">
    <text evidence="4">The sequence shown here is derived from an EMBL/GenBank/DDBJ whole genome shotgun (WGS) entry which is preliminary data.</text>
</comment>
<evidence type="ECO:0000313" key="5">
    <source>
        <dbReference type="Proteomes" id="UP000295515"/>
    </source>
</evidence>
<dbReference type="PROSITE" id="PS50110">
    <property type="entry name" value="RESPONSE_REGULATORY"/>
    <property type="match status" value="1"/>
</dbReference>
<reference evidence="4 5" key="1">
    <citation type="submission" date="2019-03" db="EMBL/GenBank/DDBJ databases">
        <title>Genomic Encyclopedia of Type Strains, Phase IV (KMG-IV): sequencing the most valuable type-strain genomes for metagenomic binning, comparative biology and taxonomic classification.</title>
        <authorList>
            <person name="Goeker M."/>
        </authorList>
    </citation>
    <scope>NUCLEOTIDE SEQUENCE [LARGE SCALE GENOMIC DNA]</scope>
    <source>
        <strain evidence="4 5">DSM 29487</strain>
    </source>
</reference>
<dbReference type="EMBL" id="SMCQ01000026">
    <property type="protein sequence ID" value="TCV92556.1"/>
    <property type="molecule type" value="Genomic_DNA"/>
</dbReference>
<keyword evidence="1" id="KW-0597">Phosphoprotein</keyword>
<dbReference type="SMART" id="SM00448">
    <property type="entry name" value="REC"/>
    <property type="match status" value="1"/>
</dbReference>
<feature type="modified residue" description="4-aspartylphosphate" evidence="1">
    <location>
        <position position="52"/>
    </location>
</feature>
<protein>
    <submittedName>
        <fullName evidence="4">LytTR family two component transcriptional regulator</fullName>
    </submittedName>
</protein>
<accession>A0A4R3YJX7</accession>
<dbReference type="Gene3D" id="3.40.50.2300">
    <property type="match status" value="1"/>
</dbReference>
<dbReference type="GO" id="GO:0003677">
    <property type="term" value="F:DNA binding"/>
    <property type="evidence" value="ECO:0007669"/>
    <property type="project" value="InterPro"/>
</dbReference>
<dbReference type="InterPro" id="IPR046947">
    <property type="entry name" value="LytR-like"/>
</dbReference>
<dbReference type="GO" id="GO:0000156">
    <property type="term" value="F:phosphorelay response regulator activity"/>
    <property type="evidence" value="ECO:0007669"/>
    <property type="project" value="InterPro"/>
</dbReference>
<dbReference type="Pfam" id="PF00072">
    <property type="entry name" value="Response_reg"/>
    <property type="match status" value="1"/>
</dbReference>
<dbReference type="SUPFAM" id="SSF52172">
    <property type="entry name" value="CheY-like"/>
    <property type="match status" value="1"/>
</dbReference>
<dbReference type="InterPro" id="IPR011006">
    <property type="entry name" value="CheY-like_superfamily"/>
</dbReference>
<gene>
    <name evidence="4" type="ORF">EDD60_12641</name>
</gene>
<name>A0A4R3YJX7_9FIRM</name>
<dbReference type="PANTHER" id="PTHR37299">
    <property type="entry name" value="TRANSCRIPTIONAL REGULATOR-RELATED"/>
    <property type="match status" value="1"/>
</dbReference>
<dbReference type="RefSeq" id="WP_066444445.1">
    <property type="nucleotide sequence ID" value="NZ_CAUWFI010000012.1"/>
</dbReference>
<evidence type="ECO:0000259" key="2">
    <source>
        <dbReference type="PROSITE" id="PS50110"/>
    </source>
</evidence>
<proteinExistence type="predicted"/>
<dbReference type="SMART" id="SM00850">
    <property type="entry name" value="LytTR"/>
    <property type="match status" value="1"/>
</dbReference>
<dbReference type="AlphaFoldDB" id="A0A4R3YJX7"/>
<keyword evidence="5" id="KW-1185">Reference proteome</keyword>
<dbReference type="InterPro" id="IPR001789">
    <property type="entry name" value="Sig_transdc_resp-reg_receiver"/>
</dbReference>
<dbReference type="GeneID" id="98916501"/>
<evidence type="ECO:0000313" key="4">
    <source>
        <dbReference type="EMBL" id="TCV92556.1"/>
    </source>
</evidence>
<dbReference type="PROSITE" id="PS50930">
    <property type="entry name" value="HTH_LYTTR"/>
    <property type="match status" value="1"/>
</dbReference>
<organism evidence="4 5">
    <name type="scientific">Longibaculum muris</name>
    <dbReference type="NCBI Taxonomy" id="1796628"/>
    <lineage>
        <taxon>Bacteria</taxon>
        <taxon>Bacillati</taxon>
        <taxon>Bacillota</taxon>
        <taxon>Erysipelotrichia</taxon>
        <taxon>Erysipelotrichales</taxon>
        <taxon>Coprobacillaceae</taxon>
        <taxon>Longibaculum</taxon>
    </lineage>
</organism>
<feature type="domain" description="HTH LytTR-type" evidence="3">
    <location>
        <begin position="120"/>
        <end position="221"/>
    </location>
</feature>
<feature type="domain" description="Response regulatory" evidence="2">
    <location>
        <begin position="2"/>
        <end position="111"/>
    </location>
</feature>
<dbReference type="Proteomes" id="UP000295515">
    <property type="component" value="Unassembled WGS sequence"/>
</dbReference>
<dbReference type="Pfam" id="PF04397">
    <property type="entry name" value="LytTR"/>
    <property type="match status" value="1"/>
</dbReference>
<evidence type="ECO:0000259" key="3">
    <source>
        <dbReference type="PROSITE" id="PS50930"/>
    </source>
</evidence>